<reference evidence="1" key="1">
    <citation type="submission" date="2020-08" db="EMBL/GenBank/DDBJ databases">
        <title>A bifunctional nitrone conjugated secondary metabolite targeting the ribosome.</title>
        <authorList>
            <person name="Limbrick E.M."/>
            <person name="Graf M."/>
            <person name="Derewacz D.K."/>
            <person name="Nguyen F."/>
            <person name="Spraggins J.M."/>
            <person name="Wieland M."/>
            <person name="Ynigez-Gutierrez A.E."/>
            <person name="Reisman B.J."/>
            <person name="Zinshteyn B."/>
            <person name="McCulloch K."/>
            <person name="Iverson T.M."/>
            <person name="Green R."/>
            <person name="Wilson D.N."/>
            <person name="Bachmann B.O."/>
        </authorList>
    </citation>
    <scope>NUCLEOTIDE SEQUENCE</scope>
    <source>
        <strain evidence="1">Africana</strain>
    </source>
</reference>
<accession>A0A7D5YBC9</accession>
<organism evidence="1">
    <name type="scientific">Micromonospora carbonacea</name>
    <dbReference type="NCBI Taxonomy" id="47853"/>
    <lineage>
        <taxon>Bacteria</taxon>
        <taxon>Bacillati</taxon>
        <taxon>Actinomycetota</taxon>
        <taxon>Actinomycetes</taxon>
        <taxon>Micromonosporales</taxon>
        <taxon>Micromonosporaceae</taxon>
        <taxon>Micromonospora</taxon>
    </lineage>
</organism>
<protein>
    <submittedName>
        <fullName evidence="1">MarR family transcriptional regulator</fullName>
    </submittedName>
</protein>
<dbReference type="AlphaFoldDB" id="A0A7D5YBC9"/>
<proteinExistence type="predicted"/>
<evidence type="ECO:0000313" key="1">
    <source>
        <dbReference type="EMBL" id="QLJ96933.1"/>
    </source>
</evidence>
<name>A0A7D5YBC9_9ACTN</name>
<gene>
    <name evidence="1" type="ORF">HZU44_18830</name>
</gene>
<dbReference type="EMBL" id="CP058905">
    <property type="protein sequence ID" value="QLJ96933.1"/>
    <property type="molecule type" value="Genomic_DNA"/>
</dbReference>
<sequence>MRRDLLQTVVVKGIAETSAVADAADVPVADAEGVLADLAAAGLIRRRTGRLAGWTPTAEGRAQLVRLVRADPASRPPDTVHRDFVAVNADFKQVCTEWQRARPDVTAELTDRLTGVHDRVRPVIDACAAVQPRFAAYRRRLDTALRRFTGGDADALTGVRQGSYHGVWMELHADLLTSLDRPRTAQDGA</sequence>